<dbReference type="InterPro" id="IPR045518">
    <property type="entry name" value="2EXR"/>
</dbReference>
<comment type="caution">
    <text evidence="3">The sequence shown here is derived from an EMBL/GenBank/DDBJ whole genome shotgun (WGS) entry which is preliminary data.</text>
</comment>
<dbReference type="Pfam" id="PF20150">
    <property type="entry name" value="2EXR"/>
    <property type="match status" value="1"/>
</dbReference>
<dbReference type="EMBL" id="JAAMPI010000456">
    <property type="protein sequence ID" value="KAF4631318.1"/>
    <property type="molecule type" value="Genomic_DNA"/>
</dbReference>
<dbReference type="AlphaFoldDB" id="A0A8H4W235"/>
<feature type="compositionally biased region" description="Low complexity" evidence="1">
    <location>
        <begin position="19"/>
        <end position="42"/>
    </location>
</feature>
<evidence type="ECO:0000313" key="3">
    <source>
        <dbReference type="EMBL" id="KAF4631318.1"/>
    </source>
</evidence>
<reference evidence="3 4" key="1">
    <citation type="submission" date="2020-03" db="EMBL/GenBank/DDBJ databases">
        <title>Draft Genome Sequence of Cudoniella acicularis.</title>
        <authorList>
            <person name="Buettner E."/>
            <person name="Kellner H."/>
        </authorList>
    </citation>
    <scope>NUCLEOTIDE SEQUENCE [LARGE SCALE GENOMIC DNA]</scope>
    <source>
        <strain evidence="3 4">DSM 108380</strain>
    </source>
</reference>
<dbReference type="Proteomes" id="UP000566819">
    <property type="component" value="Unassembled WGS sequence"/>
</dbReference>
<organism evidence="3 4">
    <name type="scientific">Cudoniella acicularis</name>
    <dbReference type="NCBI Taxonomy" id="354080"/>
    <lineage>
        <taxon>Eukaryota</taxon>
        <taxon>Fungi</taxon>
        <taxon>Dikarya</taxon>
        <taxon>Ascomycota</taxon>
        <taxon>Pezizomycotina</taxon>
        <taxon>Leotiomycetes</taxon>
        <taxon>Helotiales</taxon>
        <taxon>Tricladiaceae</taxon>
        <taxon>Cudoniella</taxon>
    </lineage>
</organism>
<evidence type="ECO:0000259" key="2">
    <source>
        <dbReference type="Pfam" id="PF20150"/>
    </source>
</evidence>
<evidence type="ECO:0000313" key="4">
    <source>
        <dbReference type="Proteomes" id="UP000566819"/>
    </source>
</evidence>
<dbReference type="PANTHER" id="PTHR35910:SF1">
    <property type="entry name" value="2EXR DOMAIN-CONTAINING PROTEIN"/>
    <property type="match status" value="1"/>
</dbReference>
<name>A0A8H4W235_9HELO</name>
<protein>
    <recommendedName>
        <fullName evidence="2">2EXR domain-containing protein</fullName>
    </recommendedName>
</protein>
<keyword evidence="4" id="KW-1185">Reference proteome</keyword>
<feature type="domain" description="2EXR" evidence="2">
    <location>
        <begin position="127"/>
        <end position="223"/>
    </location>
</feature>
<accession>A0A8H4W235</accession>
<evidence type="ECO:0000256" key="1">
    <source>
        <dbReference type="SAM" id="MobiDB-lite"/>
    </source>
</evidence>
<gene>
    <name evidence="3" type="ORF">G7Y89_g6814</name>
</gene>
<dbReference type="PANTHER" id="PTHR35910">
    <property type="entry name" value="2EXR DOMAIN-CONTAINING PROTEIN"/>
    <property type="match status" value="1"/>
</dbReference>
<dbReference type="OrthoDB" id="3557569at2759"/>
<feature type="region of interest" description="Disordered" evidence="1">
    <location>
        <begin position="1"/>
        <end position="55"/>
    </location>
</feature>
<proteinExistence type="predicted"/>
<sequence length="369" mass="40520">MNSTRRAAKAGGIKEKAAKMTSENANTSCSSSKSTETSSASTGDRGPPPKLSKSGTNALMDVSVLLQNICQLADEIKAATAEPFKQFSQARIPTRDMTASVASLQSSILAMQSLGTQLNSAGAAGSFMLLPKLPRELRLKIWKASLPGPRVVKIGYELCEYCDYFEGLCANCECYFGKVKTAQPLPTALSVCRESRVEALKKYSDKINFPTSFIRIDPRQDTLYFSRFTEHIVEVFPCETLHHSVQSLALDQRVFDDLCLGEGDDYMYPLGAFSALKELIVVLHREAIPISCGIENYTGCGELELTGPTEEVIGKWEYKELSGIGFAIEEYKSQNPKWVAPQVKVAVMGIGGEPCCLPVDRKHPTENWF</sequence>